<gene>
    <name evidence="1" type="ORF">HHI36_007053</name>
</gene>
<organism evidence="1 2">
    <name type="scientific">Cryptolaemus montrouzieri</name>
    <dbReference type="NCBI Taxonomy" id="559131"/>
    <lineage>
        <taxon>Eukaryota</taxon>
        <taxon>Metazoa</taxon>
        <taxon>Ecdysozoa</taxon>
        <taxon>Arthropoda</taxon>
        <taxon>Hexapoda</taxon>
        <taxon>Insecta</taxon>
        <taxon>Pterygota</taxon>
        <taxon>Neoptera</taxon>
        <taxon>Endopterygota</taxon>
        <taxon>Coleoptera</taxon>
        <taxon>Polyphaga</taxon>
        <taxon>Cucujiformia</taxon>
        <taxon>Coccinelloidea</taxon>
        <taxon>Coccinellidae</taxon>
        <taxon>Scymninae</taxon>
        <taxon>Scymnini</taxon>
        <taxon>Cryptolaemus</taxon>
    </lineage>
</organism>
<accession>A0ABD2MNG1</accession>
<protein>
    <submittedName>
        <fullName evidence="1">Uncharacterized protein</fullName>
    </submittedName>
</protein>
<dbReference type="AlphaFoldDB" id="A0ABD2MNG1"/>
<dbReference type="Proteomes" id="UP001516400">
    <property type="component" value="Unassembled WGS sequence"/>
</dbReference>
<name>A0ABD2MNG1_9CUCU</name>
<evidence type="ECO:0000313" key="1">
    <source>
        <dbReference type="EMBL" id="KAL3267915.1"/>
    </source>
</evidence>
<reference evidence="1 2" key="1">
    <citation type="journal article" date="2021" name="BMC Biol.">
        <title>Horizontally acquired antibacterial genes associated with adaptive radiation of ladybird beetles.</title>
        <authorList>
            <person name="Li H.S."/>
            <person name="Tang X.F."/>
            <person name="Huang Y.H."/>
            <person name="Xu Z.Y."/>
            <person name="Chen M.L."/>
            <person name="Du X.Y."/>
            <person name="Qiu B.Y."/>
            <person name="Chen P.T."/>
            <person name="Zhang W."/>
            <person name="Slipinski A."/>
            <person name="Escalona H.E."/>
            <person name="Waterhouse R.M."/>
            <person name="Zwick A."/>
            <person name="Pang H."/>
        </authorList>
    </citation>
    <scope>NUCLEOTIDE SEQUENCE [LARGE SCALE GENOMIC DNA]</scope>
    <source>
        <strain evidence="1">SYSU2018</strain>
    </source>
</reference>
<keyword evidence="2" id="KW-1185">Reference proteome</keyword>
<dbReference type="EMBL" id="JABFTP020000021">
    <property type="protein sequence ID" value="KAL3267915.1"/>
    <property type="molecule type" value="Genomic_DNA"/>
</dbReference>
<comment type="caution">
    <text evidence="1">The sequence shown here is derived from an EMBL/GenBank/DDBJ whole genome shotgun (WGS) entry which is preliminary data.</text>
</comment>
<feature type="non-terminal residue" evidence="1">
    <location>
        <position position="1"/>
    </location>
</feature>
<evidence type="ECO:0000313" key="2">
    <source>
        <dbReference type="Proteomes" id="UP001516400"/>
    </source>
</evidence>
<sequence length="103" mass="11614">DTTFLNVNGSYTETRVKTSEAPTTAELWFFTNMNNDKKQTLKFGLNGGDTTAETIGLLGVIIDKDLTEKSFCKLSKEIIISSFLYTTEERKYPIEIYVDTVQA</sequence>
<proteinExistence type="predicted"/>